<accession>A0A6J7X1T0</accession>
<evidence type="ECO:0000313" key="1">
    <source>
        <dbReference type="EMBL" id="CAB5224386.1"/>
    </source>
</evidence>
<protein>
    <submittedName>
        <fullName evidence="1">Uncharacterized protein</fullName>
    </submittedName>
</protein>
<proteinExistence type="predicted"/>
<dbReference type="EMBL" id="LR798334">
    <property type="protein sequence ID" value="CAB5224386.1"/>
    <property type="molecule type" value="Genomic_DNA"/>
</dbReference>
<reference evidence="1" key="1">
    <citation type="submission" date="2020-05" db="EMBL/GenBank/DDBJ databases">
        <authorList>
            <person name="Chiriac C."/>
            <person name="Salcher M."/>
            <person name="Ghai R."/>
            <person name="Kavagutti S V."/>
        </authorList>
    </citation>
    <scope>NUCLEOTIDE SEQUENCE</scope>
</reference>
<organism evidence="1">
    <name type="scientific">uncultured Caudovirales phage</name>
    <dbReference type="NCBI Taxonomy" id="2100421"/>
    <lineage>
        <taxon>Viruses</taxon>
        <taxon>Duplodnaviria</taxon>
        <taxon>Heunggongvirae</taxon>
        <taxon>Uroviricota</taxon>
        <taxon>Caudoviricetes</taxon>
        <taxon>Peduoviridae</taxon>
        <taxon>Maltschvirus</taxon>
        <taxon>Maltschvirus maltsch</taxon>
    </lineage>
</organism>
<sequence length="159" mass="18417">MANRYPRPVRLGGPVVGRYADFVPEFEAQKRTAAQQSGISFEKAVLKKLKAIYGKVEPSPWLYYKTPKRSGICQPDGLLWLADNHICIVEIKLTWMRPVRQKLMQFYGPVVKAIYPDAELSYLQIYKNARMASHKKALSIYKLDEMRMGKYKECQWLGI</sequence>
<gene>
    <name evidence="1" type="ORF">UFOVP735_65</name>
</gene>
<name>A0A6J7X1T0_9CAUD</name>